<dbReference type="FunFam" id="3.30.70.260:FF:000030">
    <property type="entry name" value="Homoserine dehydrogenase"/>
    <property type="match status" value="1"/>
</dbReference>
<proteinExistence type="inferred from homology"/>
<dbReference type="CDD" id="cd04881">
    <property type="entry name" value="ACT_HSDH-Hom"/>
    <property type="match status" value="1"/>
</dbReference>
<keyword evidence="13" id="KW-0915">Sodium</keyword>
<evidence type="ECO:0000256" key="12">
    <source>
        <dbReference type="ARBA" id="ARBA00023027"/>
    </source>
</evidence>
<keyword evidence="11 18" id="KW-0560">Oxidoreductase</keyword>
<evidence type="ECO:0000256" key="15">
    <source>
        <dbReference type="ARBA" id="ARBA00048841"/>
    </source>
</evidence>
<dbReference type="GO" id="GO:0050661">
    <property type="term" value="F:NADP binding"/>
    <property type="evidence" value="ECO:0007669"/>
    <property type="project" value="InterPro"/>
</dbReference>
<sequence>MNKINIALLGLGNVGRGVWEILQTNKEEIRERSGYDIEVSKILVRDINKRRDIDVPKGILTTEPEEIFNDESIKIVIEVIGGVDPAKDYMIKAMQSKKHVVTANKLAIATCGSELIKTAKEEEVRFCYEASVAGGIPIIHGLNESLTANKIEQIMGIINGTTNYILTKMYLDNMSFGEALKEAQEKGYAEADPTSDVDGYDAVYKLSILTYLAFGKKISVDSIYREGIRNIEAIDIEYAKEFGYVIKLLAIVKDVNNVLELRVHPTMVPARHPLASVNDSFNAIFIKGNAVGDLMMYGRGAGDLPTGSAVVGDIISILRNDTDPIFKLEGSKSGNLKQINSMENTKSGYYIRITVKDEPGVLGKISTILGQNNVSLLSVIQKGKGQEFVTLVFVTHKTLEGNIDKSIKDINLLSSVKKIENIIRVEKMEV</sequence>
<evidence type="ECO:0000256" key="10">
    <source>
        <dbReference type="ARBA" id="ARBA00022857"/>
    </source>
</evidence>
<dbReference type="EC" id="1.1.1.3" evidence="5 18"/>
<feature type="binding site" evidence="17">
    <location>
        <position position="190"/>
    </location>
    <ligand>
        <name>L-homoserine</name>
        <dbReference type="ChEBI" id="CHEBI:57476"/>
    </ligand>
</feature>
<gene>
    <name evidence="21" type="ORF">GOM49_17925</name>
</gene>
<dbReference type="Gene3D" id="3.40.50.720">
    <property type="entry name" value="NAD(P)-binding Rossmann-like Domain"/>
    <property type="match status" value="1"/>
</dbReference>
<dbReference type="Proteomes" id="UP000422764">
    <property type="component" value="Chromosome"/>
</dbReference>
<evidence type="ECO:0000256" key="4">
    <source>
        <dbReference type="ARBA" id="ARBA00006753"/>
    </source>
</evidence>
<dbReference type="EMBL" id="CP046522">
    <property type="protein sequence ID" value="QGU96713.1"/>
    <property type="molecule type" value="Genomic_DNA"/>
</dbReference>
<dbReference type="PROSITE" id="PS01042">
    <property type="entry name" value="HOMOSER_DHGENASE"/>
    <property type="match status" value="1"/>
</dbReference>
<comment type="catalytic activity">
    <reaction evidence="15">
        <text>L-homoserine + NADP(+) = L-aspartate 4-semialdehyde + NADPH + H(+)</text>
        <dbReference type="Rhea" id="RHEA:15761"/>
        <dbReference type="ChEBI" id="CHEBI:15378"/>
        <dbReference type="ChEBI" id="CHEBI:57476"/>
        <dbReference type="ChEBI" id="CHEBI:57783"/>
        <dbReference type="ChEBI" id="CHEBI:58349"/>
        <dbReference type="ChEBI" id="CHEBI:537519"/>
        <dbReference type="EC" id="1.1.1.3"/>
    </reaction>
    <physiologicalReaction direction="right-to-left" evidence="15">
        <dbReference type="Rhea" id="RHEA:15763"/>
    </physiologicalReaction>
</comment>
<dbReference type="SUPFAM" id="SSF55021">
    <property type="entry name" value="ACT-like"/>
    <property type="match status" value="1"/>
</dbReference>
<comment type="pathway">
    <text evidence="2 18">Amino-acid biosynthesis; L-threonine biosynthesis; L-threonine from L-aspartate: step 3/5.</text>
</comment>
<keyword evidence="22" id="KW-1185">Reference proteome</keyword>
<dbReference type="FunFam" id="3.40.50.720:FF:000062">
    <property type="entry name" value="Homoserine dehydrogenase"/>
    <property type="match status" value="1"/>
</dbReference>
<keyword evidence="10 17" id="KW-0521">NADP</keyword>
<evidence type="ECO:0000256" key="5">
    <source>
        <dbReference type="ARBA" id="ARBA00013213"/>
    </source>
</evidence>
<organism evidence="21 22">
    <name type="scientific">Clostridium bovifaecis</name>
    <dbReference type="NCBI Taxonomy" id="2184719"/>
    <lineage>
        <taxon>Bacteria</taxon>
        <taxon>Bacillati</taxon>
        <taxon>Bacillota</taxon>
        <taxon>Clostridia</taxon>
        <taxon>Eubacteriales</taxon>
        <taxon>Clostridiaceae</taxon>
        <taxon>Clostridium</taxon>
    </lineage>
</organism>
<comment type="pathway">
    <text evidence="3 18">Amino-acid biosynthesis; L-methionine biosynthesis via de novo pathway; L-homoserine from L-aspartate: step 3/3.</text>
</comment>
<keyword evidence="9" id="KW-0479">Metal-binding</keyword>
<evidence type="ECO:0000256" key="11">
    <source>
        <dbReference type="ARBA" id="ARBA00023002"/>
    </source>
</evidence>
<dbReference type="PROSITE" id="PS51671">
    <property type="entry name" value="ACT"/>
    <property type="match status" value="1"/>
</dbReference>
<dbReference type="AlphaFoldDB" id="A0A6I6EWI8"/>
<dbReference type="GO" id="GO:0009088">
    <property type="term" value="P:threonine biosynthetic process"/>
    <property type="evidence" value="ECO:0007669"/>
    <property type="project" value="UniProtKB-UniPathway"/>
</dbReference>
<evidence type="ECO:0000259" key="20">
    <source>
        <dbReference type="PROSITE" id="PS51671"/>
    </source>
</evidence>
<keyword evidence="7 18" id="KW-0028">Amino-acid biosynthesis</keyword>
<evidence type="ECO:0000256" key="9">
    <source>
        <dbReference type="ARBA" id="ARBA00022723"/>
    </source>
</evidence>
<dbReference type="Pfam" id="PF01842">
    <property type="entry name" value="ACT"/>
    <property type="match status" value="1"/>
</dbReference>
<dbReference type="PANTHER" id="PTHR43331">
    <property type="entry name" value="HOMOSERINE DEHYDROGENASE"/>
    <property type="match status" value="1"/>
</dbReference>
<evidence type="ECO:0000313" key="22">
    <source>
        <dbReference type="Proteomes" id="UP000422764"/>
    </source>
</evidence>
<evidence type="ECO:0000256" key="17">
    <source>
        <dbReference type="PIRSR" id="PIRSR000098-2"/>
    </source>
</evidence>
<dbReference type="SUPFAM" id="SSF55347">
    <property type="entry name" value="Glyceraldehyde-3-phosphate dehydrogenase-like, C-terminal domain"/>
    <property type="match status" value="1"/>
</dbReference>
<feature type="active site" description="Proton donor" evidence="16">
    <location>
        <position position="205"/>
    </location>
</feature>
<dbReference type="Gene3D" id="3.30.70.260">
    <property type="match status" value="1"/>
</dbReference>
<dbReference type="FunFam" id="3.30.360.10:FF:000005">
    <property type="entry name" value="Homoserine dehydrogenase"/>
    <property type="match status" value="1"/>
</dbReference>
<keyword evidence="12" id="KW-0520">NAD</keyword>
<dbReference type="Gene3D" id="3.30.360.10">
    <property type="entry name" value="Dihydrodipicolinate Reductase, domain 2"/>
    <property type="match status" value="1"/>
</dbReference>
<evidence type="ECO:0000256" key="2">
    <source>
        <dbReference type="ARBA" id="ARBA00005056"/>
    </source>
</evidence>
<dbReference type="Pfam" id="PF00742">
    <property type="entry name" value="Homoserine_dh"/>
    <property type="match status" value="1"/>
</dbReference>
<evidence type="ECO:0000256" key="18">
    <source>
        <dbReference type="RuleBase" id="RU000579"/>
    </source>
</evidence>
<name>A0A6I6EWI8_9CLOT</name>
<dbReference type="PANTHER" id="PTHR43331:SF1">
    <property type="entry name" value="HOMOSERINE DEHYDROGENASE"/>
    <property type="match status" value="1"/>
</dbReference>
<dbReference type="GO" id="GO:0009086">
    <property type="term" value="P:methionine biosynthetic process"/>
    <property type="evidence" value="ECO:0007669"/>
    <property type="project" value="UniProtKB-KW"/>
</dbReference>
<evidence type="ECO:0000256" key="3">
    <source>
        <dbReference type="ARBA" id="ARBA00005062"/>
    </source>
</evidence>
<dbReference type="InterPro" id="IPR036291">
    <property type="entry name" value="NAD(P)-bd_dom_sf"/>
</dbReference>
<dbReference type="InterPro" id="IPR001342">
    <property type="entry name" value="HDH_cat"/>
</dbReference>
<accession>A0A6I6EWI8</accession>
<evidence type="ECO:0000256" key="7">
    <source>
        <dbReference type="ARBA" id="ARBA00022605"/>
    </source>
</evidence>
<dbReference type="InterPro" id="IPR016204">
    <property type="entry name" value="HDH"/>
</dbReference>
<evidence type="ECO:0000256" key="16">
    <source>
        <dbReference type="PIRSR" id="PIRSR000098-1"/>
    </source>
</evidence>
<dbReference type="InterPro" id="IPR002912">
    <property type="entry name" value="ACT_dom"/>
</dbReference>
<protein>
    <recommendedName>
        <fullName evidence="6 18">Homoserine dehydrogenase</fullName>
        <ecNumber evidence="5 18">1.1.1.3</ecNumber>
    </recommendedName>
</protein>
<keyword evidence="8 18" id="KW-0791">Threonine biosynthesis</keyword>
<reference evidence="21 22" key="1">
    <citation type="submission" date="2019-12" db="EMBL/GenBank/DDBJ databases">
        <title>Genome sequenceing of Clostridium bovifaecis.</title>
        <authorList>
            <person name="Yao Y."/>
        </authorList>
    </citation>
    <scope>NUCLEOTIDE SEQUENCE [LARGE SCALE GENOMIC DNA]</scope>
    <source>
        <strain evidence="21 22">BXX</strain>
    </source>
</reference>
<dbReference type="SUPFAM" id="SSF51735">
    <property type="entry name" value="NAD(P)-binding Rossmann-fold domains"/>
    <property type="match status" value="1"/>
</dbReference>
<evidence type="ECO:0000256" key="13">
    <source>
        <dbReference type="ARBA" id="ARBA00023053"/>
    </source>
</evidence>
<evidence type="ECO:0000256" key="8">
    <source>
        <dbReference type="ARBA" id="ARBA00022697"/>
    </source>
</evidence>
<evidence type="ECO:0000256" key="19">
    <source>
        <dbReference type="RuleBase" id="RU004171"/>
    </source>
</evidence>
<dbReference type="GO" id="GO:0004412">
    <property type="term" value="F:homoserine dehydrogenase activity"/>
    <property type="evidence" value="ECO:0007669"/>
    <property type="project" value="UniProtKB-EC"/>
</dbReference>
<feature type="domain" description="ACT" evidence="20">
    <location>
        <begin position="350"/>
        <end position="424"/>
    </location>
</feature>
<dbReference type="GO" id="GO:0046872">
    <property type="term" value="F:metal ion binding"/>
    <property type="evidence" value="ECO:0007669"/>
    <property type="project" value="UniProtKB-KW"/>
</dbReference>
<keyword evidence="14 18" id="KW-0486">Methionine biosynthesis</keyword>
<evidence type="ECO:0000256" key="1">
    <source>
        <dbReference type="ARBA" id="ARBA00001920"/>
    </source>
</evidence>
<dbReference type="Pfam" id="PF03447">
    <property type="entry name" value="NAD_binding_3"/>
    <property type="match status" value="1"/>
</dbReference>
<feature type="binding site" evidence="17">
    <location>
        <position position="105"/>
    </location>
    <ligand>
        <name>NADPH</name>
        <dbReference type="ChEBI" id="CHEBI:57783"/>
    </ligand>
</feature>
<dbReference type="InterPro" id="IPR045865">
    <property type="entry name" value="ACT-like_dom_sf"/>
</dbReference>
<comment type="similarity">
    <text evidence="4 19">Belongs to the homoserine dehydrogenase family.</text>
</comment>
<dbReference type="UniPathway" id="UPA00050">
    <property type="reaction ID" value="UER00063"/>
</dbReference>
<comment type="cofactor">
    <cofactor evidence="1">
        <name>a metal cation</name>
        <dbReference type="ChEBI" id="CHEBI:25213"/>
    </cofactor>
</comment>
<dbReference type="InterPro" id="IPR019811">
    <property type="entry name" value="HDH_CS"/>
</dbReference>
<dbReference type="UniPathway" id="UPA00051">
    <property type="reaction ID" value="UER00465"/>
</dbReference>
<dbReference type="InterPro" id="IPR005106">
    <property type="entry name" value="Asp/hSer_DH_NAD-bd"/>
</dbReference>
<evidence type="ECO:0000256" key="6">
    <source>
        <dbReference type="ARBA" id="ARBA00013376"/>
    </source>
</evidence>
<dbReference type="NCBIfam" id="NF004976">
    <property type="entry name" value="PRK06349.1"/>
    <property type="match status" value="1"/>
</dbReference>
<evidence type="ECO:0000313" key="21">
    <source>
        <dbReference type="EMBL" id="QGU96713.1"/>
    </source>
</evidence>
<dbReference type="PIRSF" id="PIRSF000098">
    <property type="entry name" value="Homoser_dehydrog"/>
    <property type="match status" value="1"/>
</dbReference>
<evidence type="ECO:0000256" key="14">
    <source>
        <dbReference type="ARBA" id="ARBA00023167"/>
    </source>
</evidence>